<name>A0ACC4B6G7_POPAL</name>
<reference evidence="1 2" key="1">
    <citation type="journal article" date="2024" name="Plant Biotechnol. J.">
        <title>Genome and CRISPR/Cas9 system of a widespread forest tree (Populus alba) in the world.</title>
        <authorList>
            <person name="Liu Y.J."/>
            <person name="Jiang P.F."/>
            <person name="Han X.M."/>
            <person name="Li X.Y."/>
            <person name="Wang H.M."/>
            <person name="Wang Y.J."/>
            <person name="Wang X.X."/>
            <person name="Zeng Q.Y."/>
        </authorList>
    </citation>
    <scope>NUCLEOTIDE SEQUENCE [LARGE SCALE GENOMIC DNA]</scope>
    <source>
        <strain evidence="2">cv. PAL-ZL1</strain>
    </source>
</reference>
<protein>
    <submittedName>
        <fullName evidence="1">Uncharacterized protein</fullName>
    </submittedName>
</protein>
<dbReference type="Proteomes" id="UP000309997">
    <property type="component" value="Unassembled WGS sequence"/>
</dbReference>
<evidence type="ECO:0000313" key="2">
    <source>
        <dbReference type="Proteomes" id="UP000309997"/>
    </source>
</evidence>
<organism evidence="1 2">
    <name type="scientific">Populus alba</name>
    <name type="common">White poplar</name>
    <dbReference type="NCBI Taxonomy" id="43335"/>
    <lineage>
        <taxon>Eukaryota</taxon>
        <taxon>Viridiplantae</taxon>
        <taxon>Streptophyta</taxon>
        <taxon>Embryophyta</taxon>
        <taxon>Tracheophyta</taxon>
        <taxon>Spermatophyta</taxon>
        <taxon>Magnoliopsida</taxon>
        <taxon>eudicotyledons</taxon>
        <taxon>Gunneridae</taxon>
        <taxon>Pentapetalae</taxon>
        <taxon>rosids</taxon>
        <taxon>fabids</taxon>
        <taxon>Malpighiales</taxon>
        <taxon>Salicaceae</taxon>
        <taxon>Saliceae</taxon>
        <taxon>Populus</taxon>
    </lineage>
</organism>
<accession>A0ACC4B6G7</accession>
<evidence type="ECO:0000313" key="1">
    <source>
        <dbReference type="EMBL" id="KAL3573637.1"/>
    </source>
</evidence>
<comment type="caution">
    <text evidence="1">The sequence shown here is derived from an EMBL/GenBank/DDBJ whole genome shotgun (WGS) entry which is preliminary data.</text>
</comment>
<dbReference type="EMBL" id="RCHU02000013">
    <property type="protein sequence ID" value="KAL3573637.1"/>
    <property type="molecule type" value="Genomic_DNA"/>
</dbReference>
<gene>
    <name evidence="1" type="ORF">D5086_024250</name>
</gene>
<sequence>MPEVIEIKRVLKFDEQTSCLKPDLRVTVNADAIQCDNGKLKTESEKIYLRKVFRSRLVDFYRDHPQYVAVKFFMEQDFHAESFKEFLRELILGCFGCVRPKLSEWKMACGAARLSLVLASIVWRLLHLHGFCMFYLRDDDVCSAAVLIGWIKLVMDSPVFNYINNLSPIELVKSIHTVQAFNLPSFASPLSVFTSPQLSSQRDTRSFTRRDRFSEPSKPELLQSKDENSTSEGNSEAAKSTGLSVEQSECFIPGNSGKGVITKPPSEHLELAIDERKALKYGCSSSGGNMIMVPLNAITEPEMAGNLNERYQSYESERDLHKIGQTRQNEDEPGCDWVALISDVADILTLEPSFDEESAEEPKMVDPGTISFISNVLQVPQDNNNDSETSNCVGSFQHCDMGDLGIQPKEFGEQNEVDQTPSVLPSTLLDKPLVTDVSATVDVKGKNCQSISKQHKIRRRCLVFEMGAHKKKLAFESNSSSTSSQLDHNDAYKEKHASSRRTEKGKTLSALSGRGIGLHLNALTAASNGKAVKIETRASVKQEISEPPSPALNMTSVQDPAIKSIALTTVQTNFVPFDNKNKIMENAPHASMVVNEEFGISSPNMKRQKLENQGASCKRCNCKRSKCLKLYCECFAAGLYCIEPCSCLDCFNNPGHEGTVLETRGQIESRNPLAFAPKVIRNLDSASEFRETNKTPASARHKRGCNCKKSSCLKKYCECFQGGVGCSSYCRCEGCKNTFGCKSGVEEDDLKWEESKIHEDASDLNLLDIIEKGEDHPDLMPPSQNSSNCSPTSEVKSVSPNCLRVSPPHHGFGSSASWMILRSLNPSPYLNPSSEQ</sequence>
<proteinExistence type="predicted"/>
<keyword evidence="2" id="KW-1185">Reference proteome</keyword>